<keyword evidence="4" id="KW-1185">Reference proteome</keyword>
<dbReference type="GO" id="GO:0016787">
    <property type="term" value="F:hydrolase activity"/>
    <property type="evidence" value="ECO:0007669"/>
    <property type="project" value="UniProtKB-KW"/>
</dbReference>
<evidence type="ECO:0000259" key="2">
    <source>
        <dbReference type="PROSITE" id="PS50263"/>
    </source>
</evidence>
<dbReference type="SUPFAM" id="SSF56317">
    <property type="entry name" value="Carbon-nitrogen hydrolase"/>
    <property type="match status" value="1"/>
</dbReference>
<dbReference type="CDD" id="cd07197">
    <property type="entry name" value="nitrilase"/>
    <property type="match status" value="1"/>
</dbReference>
<comment type="caution">
    <text evidence="3">The sequence shown here is derived from an EMBL/GenBank/DDBJ whole genome shotgun (WGS) entry which is preliminary data.</text>
</comment>
<dbReference type="Pfam" id="PF00795">
    <property type="entry name" value="CN_hydrolase"/>
    <property type="match status" value="1"/>
</dbReference>
<dbReference type="Proteomes" id="UP001352223">
    <property type="component" value="Unassembled WGS sequence"/>
</dbReference>
<accession>A0ABU6C5I3</accession>
<dbReference type="PANTHER" id="PTHR43674:SF16">
    <property type="entry name" value="CARBON-NITROGEN FAMILY, PUTATIVE (AFU_ORTHOLOGUE AFUA_5G02350)-RELATED"/>
    <property type="match status" value="1"/>
</dbReference>
<dbReference type="EMBL" id="JAOZYB010000033">
    <property type="protein sequence ID" value="MEB3959973.1"/>
    <property type="molecule type" value="Genomic_DNA"/>
</dbReference>
<proteinExistence type="predicted"/>
<protein>
    <submittedName>
        <fullName evidence="3">Carbon-nitrogen hydrolase family protein</fullName>
    </submittedName>
</protein>
<keyword evidence="1 3" id="KW-0378">Hydrolase</keyword>
<sequence>MSRPLPVGLVQAAARHHSAPDLDSFATEVAALTRTYPGVRLFAYPELHLCGHTRDEDAEEVMTAAAQPLGGPRGTALAALARDLGIWLVPGSVYEQGEDGRIYNTAVVYSPQGTRVAAYRKVFPWRPHETTASGTHFVVFDMEDHGRVGLSICYDAWFPEVTRHLAWQGADLVLNLVRTPTVDRAQELVLARANAIVNQVFMASVNAAPPDGIGRSVLVDPEGRVLAEAGPEPELVLTEVLDLARARSVRAHGTAGLTRVWDPFTPGQAPLELPLYEGRIDPARWREGLGGADPR</sequence>
<gene>
    <name evidence="3" type="ORF">OKJ48_06870</name>
</gene>
<dbReference type="PANTHER" id="PTHR43674">
    <property type="entry name" value="NITRILASE C965.09-RELATED"/>
    <property type="match status" value="1"/>
</dbReference>
<dbReference type="InterPro" id="IPR003010">
    <property type="entry name" value="C-N_Hydrolase"/>
</dbReference>
<dbReference type="Gene3D" id="3.60.110.10">
    <property type="entry name" value="Carbon-nitrogen hydrolase"/>
    <property type="match status" value="1"/>
</dbReference>
<evidence type="ECO:0000313" key="3">
    <source>
        <dbReference type="EMBL" id="MEB3959973.1"/>
    </source>
</evidence>
<reference evidence="3 4" key="1">
    <citation type="submission" date="2022-10" db="EMBL/GenBank/DDBJ databases">
        <authorList>
            <person name="Xie J."/>
            <person name="Shen N."/>
        </authorList>
    </citation>
    <scope>NUCLEOTIDE SEQUENCE [LARGE SCALE GENOMIC DNA]</scope>
    <source>
        <strain evidence="3 4">DSM 41681</strain>
    </source>
</reference>
<evidence type="ECO:0000313" key="4">
    <source>
        <dbReference type="Proteomes" id="UP001352223"/>
    </source>
</evidence>
<dbReference type="PROSITE" id="PS50263">
    <property type="entry name" value="CN_HYDROLASE"/>
    <property type="match status" value="1"/>
</dbReference>
<evidence type="ECO:0000256" key="1">
    <source>
        <dbReference type="ARBA" id="ARBA00022801"/>
    </source>
</evidence>
<name>A0ABU6C5I3_9ACTN</name>
<dbReference type="RefSeq" id="WP_324766976.1">
    <property type="nucleotide sequence ID" value="NZ_BAAATS010000005.1"/>
</dbReference>
<feature type="domain" description="CN hydrolase" evidence="2">
    <location>
        <begin position="5"/>
        <end position="243"/>
    </location>
</feature>
<dbReference type="InterPro" id="IPR036526">
    <property type="entry name" value="C-N_Hydrolase_sf"/>
</dbReference>
<dbReference type="InterPro" id="IPR050345">
    <property type="entry name" value="Aliph_Amidase/BUP"/>
</dbReference>
<organism evidence="3 4">
    <name type="scientific">Streptomyces kunmingensis</name>
    <dbReference type="NCBI Taxonomy" id="68225"/>
    <lineage>
        <taxon>Bacteria</taxon>
        <taxon>Bacillati</taxon>
        <taxon>Actinomycetota</taxon>
        <taxon>Actinomycetes</taxon>
        <taxon>Kitasatosporales</taxon>
        <taxon>Streptomycetaceae</taxon>
        <taxon>Streptomyces</taxon>
    </lineage>
</organism>